<sequence>MCKHKNRLILTQSGYTRAAEKLLTIPTVPDALADGLLPLTALDAPLEVNFPLWAAPSTAQNYQLRWDGDLIGIPVDIRQEDLDNPERELKLYLPQELLIEKNDPANPKNKQYVLEYRVVDNDSGEDNFSFPKPIEIDTTKPGLPSHGPMDFPRQVDDGLTSAELSDLGDQLDVVVTSYSTMAVGDFIQSFWGATPGPTATVGDDNMALEEVPLIFSRSFLESVEAQVGDSLQPVTYLVTDRAGNISDRSVARHIKLLLADAPDNLDAPIIEQASPEQGGLIDYNDAQAGVTVDIPLYLGGGQPGDMVTLFWGDNNPLPPVRVEAGEENNNPILSPVLQFDIINRFPEAMVNVHYEVRRSDGQLKGTSEKQPVQVHLTLPLPEGRLQPLTIQGTSDNPNREDNLIDPDDYELDARAIFRWVNGLRIGDRLHLHWGSQEVPDWHEISQEEFNAGVDIDIPVDNQVLKDHGTGHAIVVTYSLSRNSNPNPSQGQPQNVVVRSKMEQPGGEDGLPKPQFTRLAENGHISPGLNPDGTPVWIPPYQNIKLNHDVTLVFEGFDLSYRPIPEARFEKTETVNDTNISTGLTIQVPLVNLYRLCKGYGQITYRVTPIPEHNQEPANSETGEAPVSMDRPGAGCPEMPAT</sequence>
<gene>
    <name evidence="2" type="ORF">HU752_023765</name>
</gene>
<dbReference type="Proteomes" id="UP000634530">
    <property type="component" value="Chromosome"/>
</dbReference>
<feature type="region of interest" description="Disordered" evidence="1">
    <location>
        <begin position="386"/>
        <end position="405"/>
    </location>
</feature>
<evidence type="ECO:0000313" key="3">
    <source>
        <dbReference type="Proteomes" id="UP000634530"/>
    </source>
</evidence>
<feature type="region of interest" description="Disordered" evidence="1">
    <location>
        <begin position="610"/>
        <end position="641"/>
    </location>
</feature>
<dbReference type="RefSeq" id="WP_186681281.1">
    <property type="nucleotide sequence ID" value="NZ_CP077093.1"/>
</dbReference>
<dbReference type="AlphaFoldDB" id="A0A9E6PIA1"/>
<dbReference type="EMBL" id="CP077093">
    <property type="protein sequence ID" value="QXI26915.1"/>
    <property type="molecule type" value="Genomic_DNA"/>
</dbReference>
<name>A0A9E6PIA1_9PSED</name>
<organism evidence="2 3">
    <name type="scientific">Pseudomonas vanderleydeniana</name>
    <dbReference type="NCBI Taxonomy" id="2745495"/>
    <lineage>
        <taxon>Bacteria</taxon>
        <taxon>Pseudomonadati</taxon>
        <taxon>Pseudomonadota</taxon>
        <taxon>Gammaproteobacteria</taxon>
        <taxon>Pseudomonadales</taxon>
        <taxon>Pseudomonadaceae</taxon>
        <taxon>Pseudomonas</taxon>
    </lineage>
</organism>
<evidence type="ECO:0000313" key="2">
    <source>
        <dbReference type="EMBL" id="QXI26915.1"/>
    </source>
</evidence>
<proteinExistence type="predicted"/>
<protein>
    <submittedName>
        <fullName evidence="2">Uncharacterized protein</fullName>
    </submittedName>
</protein>
<accession>A0A9E6PIA1</accession>
<reference evidence="2 3" key="1">
    <citation type="journal article" date="2020" name="Microorganisms">
        <title>Reliable Identification of Environmental Pseudomonas Isolates Using the rpoD Gene.</title>
        <authorList>
            <consortium name="The Broad Institute Genome Sequencing Platform"/>
            <person name="Girard L."/>
            <person name="Lood C."/>
            <person name="Rokni-Zadeh H."/>
            <person name="van Noort V."/>
            <person name="Lavigne R."/>
            <person name="De Mot R."/>
        </authorList>
    </citation>
    <scope>NUCLEOTIDE SEQUENCE [LARGE SCALE GENOMIC DNA]</scope>
    <source>
        <strain evidence="2 3">RW8P3</strain>
    </source>
</reference>
<keyword evidence="3" id="KW-1185">Reference proteome</keyword>
<evidence type="ECO:0000256" key="1">
    <source>
        <dbReference type="SAM" id="MobiDB-lite"/>
    </source>
</evidence>
<reference evidence="2 3" key="2">
    <citation type="journal article" date="2021" name="Microorganisms">
        <title>The Ever-Expanding Pseudomonas Genus: Description of 43 New Species and Partition of the Pseudomonas putida Group.</title>
        <authorList>
            <person name="Girard L."/>
            <person name="Lood C."/>
            <person name="Hofte M."/>
            <person name="Vandamme P."/>
            <person name="Rokni-Zadeh H."/>
            <person name="van Noort V."/>
            <person name="Lavigne R."/>
            <person name="De Mot R."/>
        </authorList>
    </citation>
    <scope>NUCLEOTIDE SEQUENCE [LARGE SCALE GENOMIC DNA]</scope>
    <source>
        <strain evidence="2 3">RW8P3</strain>
    </source>
</reference>
<dbReference type="KEGG" id="pvw:HU752_023765"/>